<dbReference type="PANTHER" id="PTHR43105">
    <property type="entry name" value="RESPIRATORY NITRATE REDUCTASE"/>
    <property type="match status" value="1"/>
</dbReference>
<dbReference type="EMBL" id="QWET01000012">
    <property type="protein sequence ID" value="RIH64222.1"/>
    <property type="molecule type" value="Genomic_DNA"/>
</dbReference>
<accession>A0A399D723</accession>
<dbReference type="EC" id="1.7.5.1" evidence="5"/>
<evidence type="ECO:0000256" key="17">
    <source>
        <dbReference type="ARBA" id="ARBA00048294"/>
    </source>
</evidence>
<reference evidence="20 21" key="1">
    <citation type="journal article" date="2015" name="Int. J. Syst. Evol. Microbiol.">
        <title>Mariniphaga sediminis sp. nov., isolated from coastal sediment.</title>
        <authorList>
            <person name="Wang F.Q."/>
            <person name="Shen Q.Y."/>
            <person name="Chen G.J."/>
            <person name="Du Z.J."/>
        </authorList>
    </citation>
    <scope>NUCLEOTIDE SEQUENCE [LARGE SCALE GENOMIC DNA]</scope>
    <source>
        <strain evidence="20 21">SY21</strain>
    </source>
</reference>
<keyword evidence="15" id="KW-0534">Nitrate assimilation</keyword>
<dbReference type="GO" id="GO:0043546">
    <property type="term" value="F:molybdopterin cofactor binding"/>
    <property type="evidence" value="ECO:0007669"/>
    <property type="project" value="InterPro"/>
</dbReference>
<dbReference type="SMART" id="SM00926">
    <property type="entry name" value="Molybdop_Fe4S4"/>
    <property type="match status" value="1"/>
</dbReference>
<dbReference type="SUPFAM" id="SSF53706">
    <property type="entry name" value="Formate dehydrogenase/DMSO reductase, domains 1-3"/>
    <property type="match status" value="1"/>
</dbReference>
<dbReference type="GO" id="GO:0051539">
    <property type="term" value="F:4 iron, 4 sulfur cluster binding"/>
    <property type="evidence" value="ECO:0007669"/>
    <property type="project" value="UniProtKB-KW"/>
</dbReference>
<dbReference type="OrthoDB" id="9792592at2"/>
<evidence type="ECO:0000256" key="11">
    <source>
        <dbReference type="ARBA" id="ARBA00022982"/>
    </source>
</evidence>
<evidence type="ECO:0000256" key="9">
    <source>
        <dbReference type="ARBA" id="ARBA00022505"/>
    </source>
</evidence>
<comment type="similarity">
    <text evidence="4">Belongs to the prokaryotic molybdopterin-containing oxidoreductase family.</text>
</comment>
<dbReference type="GO" id="GO:0005886">
    <property type="term" value="C:plasma membrane"/>
    <property type="evidence" value="ECO:0007669"/>
    <property type="project" value="UniProtKB-SubCell"/>
</dbReference>
<evidence type="ECO:0000313" key="20">
    <source>
        <dbReference type="EMBL" id="RIH66501.1"/>
    </source>
</evidence>
<gene>
    <name evidence="20" type="ORF">D1164_02520</name>
    <name evidence="19" type="ORF">D1164_15470</name>
</gene>
<feature type="domain" description="4Fe-4S Mo/W bis-MGD-type" evidence="18">
    <location>
        <begin position="26"/>
        <end position="90"/>
    </location>
</feature>
<evidence type="ECO:0000256" key="16">
    <source>
        <dbReference type="ARBA" id="ARBA00023136"/>
    </source>
</evidence>
<evidence type="ECO:0000259" key="18">
    <source>
        <dbReference type="PROSITE" id="PS51669"/>
    </source>
</evidence>
<dbReference type="InterPro" id="IPR009010">
    <property type="entry name" value="Asp_de-COase-like_dom_sf"/>
</dbReference>
<dbReference type="SUPFAM" id="SSF50692">
    <property type="entry name" value="ADC-like"/>
    <property type="match status" value="1"/>
</dbReference>
<evidence type="ECO:0000313" key="21">
    <source>
        <dbReference type="Proteomes" id="UP000266441"/>
    </source>
</evidence>
<keyword evidence="13" id="KW-0408">Iron</keyword>
<dbReference type="Gene3D" id="3.40.50.12440">
    <property type="match status" value="1"/>
</dbReference>
<evidence type="ECO:0000256" key="14">
    <source>
        <dbReference type="ARBA" id="ARBA00023014"/>
    </source>
</evidence>
<dbReference type="InterPro" id="IPR050123">
    <property type="entry name" value="Prok_molybdopt-oxidoreductase"/>
</dbReference>
<keyword evidence="16" id="KW-0472">Membrane</keyword>
<evidence type="ECO:0000256" key="7">
    <source>
        <dbReference type="ARBA" id="ARBA00022475"/>
    </source>
</evidence>
<dbReference type="GO" id="GO:0009325">
    <property type="term" value="C:nitrate reductase complex"/>
    <property type="evidence" value="ECO:0007669"/>
    <property type="project" value="InterPro"/>
</dbReference>
<keyword evidence="12 20" id="KW-0560">Oxidoreductase</keyword>
<dbReference type="Proteomes" id="UP000266441">
    <property type="component" value="Unassembled WGS sequence"/>
</dbReference>
<evidence type="ECO:0000256" key="2">
    <source>
        <dbReference type="ARBA" id="ARBA00001966"/>
    </source>
</evidence>
<evidence type="ECO:0000256" key="3">
    <source>
        <dbReference type="ARBA" id="ARBA00004202"/>
    </source>
</evidence>
<dbReference type="InterPro" id="IPR006655">
    <property type="entry name" value="Mopterin_OxRdtase_prok_CS"/>
</dbReference>
<dbReference type="InterPro" id="IPR027467">
    <property type="entry name" value="MopterinOxRdtase_cofactor_BS"/>
</dbReference>
<dbReference type="InterPro" id="IPR006468">
    <property type="entry name" value="NarG"/>
</dbReference>
<reference evidence="20" key="2">
    <citation type="submission" date="2018-08" db="EMBL/GenBank/DDBJ databases">
        <authorList>
            <person name="Ferrada E.E."/>
            <person name="Latorre B.A."/>
        </authorList>
    </citation>
    <scope>NUCLEOTIDE SEQUENCE</scope>
    <source>
        <strain evidence="20">SY21</strain>
    </source>
</reference>
<dbReference type="PROSITE" id="PS51669">
    <property type="entry name" value="4FE4S_MOW_BIS_MGD"/>
    <property type="match status" value="1"/>
</dbReference>
<sequence>MSWIKDMISPKARKWEEFYRNRWQHDKVVRSTHGVNCTGGCSWNIHVKDGIVVWESQALDYPLLENSLPHYEPRGCQRGISFSWYLYSPVRVKYPMIRGALIDIFREEKEKTGDALLAWQNIQQDPQKRKRYQKARGKGGFRRISWDEALEIIGAANIYTAKKYGPDRVVGFSPIPAMSMMSFAAGSRFLQLFGGVNLSFYDWYCDLPNSFPETWGEQTDVCESADWYNSKFIAVMGANLGMTRTPDVHFFSESRHNGTKTVVFSPDFNMVAKYADQWVPVHAGQDGSFWMAVTHVILKEAHFEQKVPYFIEYTKKYTDAPFLVELNREGENYVPGKLLRANILEKYETAENGDWKFLNIDEKSGEFVCPSGSSGHRWQEKKGKWNIRFRDGETGDEYNPLLSLIEQNDEILQVDITRFDKNEKIKRGVPVRYVTTAAGKVAFTTVYDLMMAQYGVSRGLEGDYPADYEDSGSVYTPAWQEIYSGISAGTVIRFAREWYRTAQATNGKCMVIIGAGINHWYHSNLIYRSATMSLILTGCIGVNGGGMNHYVGQEKLAPVDSWGTIMSGKDWKIPARFQQAPIWHYIHSDQWRYDGNQADYNAVPKNEFSSQHSADLIAKSVRNGWMPFFPQYNKNPFDIVKEAKKAGASGSKEIQQYIIEKLKSGDLKYSVNHPDEEVNFPRVWYIWRGNALMSSAKGHEYFLKHYLGTHHNEIADEVAKEFVKEIEWKEDAPEGKMDLVVDLNFRMDTSALYSDIVLPAASWYEKADLNSTDMHSFIHPLSAAIPPVWESKPDWVIFREIARVTSELAKVHLPEPQLDVVNLPIAHDSKGEISQREIKDWFAGECEPEPGKTMHNMVTVERDYTKLYDRFISLGDNVKNGVGAHGTSFQCDDFYEGLLSDKKHTHTVDGKSYPSIKEDVEAIDALLQLSSLTNGKLSERAFVSAEQNTGVDLSNLRPKNNESSVRYKDLLSQPRRLLNSPIWSGLMDNGRAYSAFTLNVEYLVPWRTLTGRQHFYLDHEGYIHFGENLPTYKPSPRPELYGDLRKSVNEGRAKLLNVLTPHGKWHIHSTYGDTLRMLTLSRGMEPCWLSEKDAKELGIKDNDWVEVLNDNGVYCTRACVSSRIPSGICIVYHSPERTYSVPKSPSRGNRRAGGHNSLTRVHLKPNLLVGGYGQFTFHMNYWGPVGVNRDTFVFVQKMNQVNF</sequence>
<comment type="cofactor">
    <cofactor evidence="1">
        <name>Mo-bis(molybdopterin guanine dinucleotide)</name>
        <dbReference type="ChEBI" id="CHEBI:60539"/>
    </cofactor>
</comment>
<proteinExistence type="inferred from homology"/>
<protein>
    <recommendedName>
        <fullName evidence="5">nitrate reductase (quinone)</fullName>
        <ecNumber evidence="5">1.7.5.1</ecNumber>
    </recommendedName>
</protein>
<dbReference type="GO" id="GO:0160182">
    <property type="term" value="F:nitrate reductase (quinone) activity"/>
    <property type="evidence" value="ECO:0007669"/>
    <property type="project" value="UniProtKB-EC"/>
</dbReference>
<evidence type="ECO:0000256" key="1">
    <source>
        <dbReference type="ARBA" id="ARBA00001942"/>
    </source>
</evidence>
<evidence type="ECO:0000256" key="6">
    <source>
        <dbReference type="ARBA" id="ARBA00022448"/>
    </source>
</evidence>
<dbReference type="CDD" id="cd02750">
    <property type="entry name" value="MopB_Nitrate-R-NarG-like"/>
    <property type="match status" value="1"/>
</dbReference>
<evidence type="ECO:0000256" key="4">
    <source>
        <dbReference type="ARBA" id="ARBA00010312"/>
    </source>
</evidence>
<dbReference type="InterPro" id="IPR037943">
    <property type="entry name" value="MopB_CT_Nitrate-R-NarG-like"/>
</dbReference>
<dbReference type="PANTHER" id="PTHR43105:SF2">
    <property type="entry name" value="RESPIRATORY NITRATE REDUCTASE 2 ALPHA CHAIN"/>
    <property type="match status" value="1"/>
</dbReference>
<comment type="catalytic activity">
    <reaction evidence="17">
        <text>nitrate + a quinol = a quinone + nitrite + H2O</text>
        <dbReference type="Rhea" id="RHEA:56144"/>
        <dbReference type="ChEBI" id="CHEBI:15377"/>
        <dbReference type="ChEBI" id="CHEBI:16301"/>
        <dbReference type="ChEBI" id="CHEBI:17632"/>
        <dbReference type="ChEBI" id="CHEBI:24646"/>
        <dbReference type="ChEBI" id="CHEBI:132124"/>
        <dbReference type="EC" id="1.7.5.1"/>
    </reaction>
</comment>
<keyword evidence="6" id="KW-0813">Transport</keyword>
<dbReference type="GO" id="GO:0046872">
    <property type="term" value="F:metal ion binding"/>
    <property type="evidence" value="ECO:0007669"/>
    <property type="project" value="UniProtKB-KW"/>
</dbReference>
<keyword evidence="7" id="KW-1003">Cell membrane</keyword>
<organism evidence="20 21">
    <name type="scientific">Mariniphaga sediminis</name>
    <dbReference type="NCBI Taxonomy" id="1628158"/>
    <lineage>
        <taxon>Bacteria</taxon>
        <taxon>Pseudomonadati</taxon>
        <taxon>Bacteroidota</taxon>
        <taxon>Bacteroidia</taxon>
        <taxon>Marinilabiliales</taxon>
        <taxon>Prolixibacteraceae</taxon>
        <taxon>Mariniphaga</taxon>
    </lineage>
</organism>
<keyword evidence="14" id="KW-0411">Iron-sulfur</keyword>
<dbReference type="InterPro" id="IPR006963">
    <property type="entry name" value="Mopterin_OxRdtase_4Fe-4S_dom"/>
</dbReference>
<dbReference type="PROSITE" id="PS00551">
    <property type="entry name" value="MOLYBDOPTERIN_PROK_1"/>
    <property type="match status" value="1"/>
</dbReference>
<keyword evidence="11" id="KW-0249">Electron transport</keyword>
<evidence type="ECO:0000256" key="10">
    <source>
        <dbReference type="ARBA" id="ARBA00022723"/>
    </source>
</evidence>
<evidence type="ECO:0000256" key="8">
    <source>
        <dbReference type="ARBA" id="ARBA00022485"/>
    </source>
</evidence>
<evidence type="ECO:0000256" key="12">
    <source>
        <dbReference type="ARBA" id="ARBA00023002"/>
    </source>
</evidence>
<evidence type="ECO:0000256" key="13">
    <source>
        <dbReference type="ARBA" id="ARBA00023004"/>
    </source>
</evidence>
<comment type="subcellular location">
    <subcellularLocation>
        <location evidence="3">Cell membrane</location>
        <topology evidence="3">Peripheral membrane protein</topology>
    </subcellularLocation>
</comment>
<dbReference type="PROSITE" id="PS00932">
    <property type="entry name" value="MOLYBDOPTERIN_PROK_3"/>
    <property type="match status" value="1"/>
</dbReference>
<evidence type="ECO:0000256" key="5">
    <source>
        <dbReference type="ARBA" id="ARBA00012500"/>
    </source>
</evidence>
<dbReference type="CDD" id="cd02776">
    <property type="entry name" value="MopB_CT_Nitrate-R-NarG-like"/>
    <property type="match status" value="1"/>
</dbReference>
<evidence type="ECO:0000313" key="19">
    <source>
        <dbReference type="EMBL" id="RIH64222.1"/>
    </source>
</evidence>
<keyword evidence="21" id="KW-1185">Reference proteome</keyword>
<dbReference type="GO" id="GO:0045333">
    <property type="term" value="P:cellular respiration"/>
    <property type="evidence" value="ECO:0007669"/>
    <property type="project" value="UniProtKB-ARBA"/>
</dbReference>
<dbReference type="NCBIfam" id="TIGR01580">
    <property type="entry name" value="narG"/>
    <property type="match status" value="1"/>
</dbReference>
<comment type="cofactor">
    <cofactor evidence="2">
        <name>[4Fe-4S] cluster</name>
        <dbReference type="ChEBI" id="CHEBI:49883"/>
    </cofactor>
</comment>
<dbReference type="EMBL" id="QWET01000002">
    <property type="protein sequence ID" value="RIH66501.1"/>
    <property type="molecule type" value="Genomic_DNA"/>
</dbReference>
<dbReference type="InterPro" id="IPR006656">
    <property type="entry name" value="Mopterin_OxRdtase"/>
</dbReference>
<comment type="caution">
    <text evidence="20">The sequence shown here is derived from an EMBL/GenBank/DDBJ whole genome shotgun (WGS) entry which is preliminary data.</text>
</comment>
<dbReference type="Pfam" id="PF00384">
    <property type="entry name" value="Molybdopterin"/>
    <property type="match status" value="1"/>
</dbReference>
<name>A0A399D723_9BACT</name>
<dbReference type="Pfam" id="PF01568">
    <property type="entry name" value="Molydop_binding"/>
    <property type="match status" value="1"/>
</dbReference>
<keyword evidence="8" id="KW-0004">4Fe-4S</keyword>
<keyword evidence="9" id="KW-0500">Molybdenum</keyword>
<evidence type="ECO:0000256" key="15">
    <source>
        <dbReference type="ARBA" id="ARBA00023063"/>
    </source>
</evidence>
<keyword evidence="10" id="KW-0479">Metal-binding</keyword>
<dbReference type="GO" id="GO:0042128">
    <property type="term" value="P:nitrate assimilation"/>
    <property type="evidence" value="ECO:0007669"/>
    <property type="project" value="UniProtKB-KW"/>
</dbReference>
<dbReference type="AlphaFoldDB" id="A0A399D723"/>
<dbReference type="RefSeq" id="WP_119348375.1">
    <property type="nucleotide sequence ID" value="NZ_QWET01000002.1"/>
</dbReference>
<dbReference type="InterPro" id="IPR006657">
    <property type="entry name" value="MoPterin_dinucl-bd_dom"/>
</dbReference>